<keyword evidence="3" id="KW-1185">Reference proteome</keyword>
<protein>
    <submittedName>
        <fullName evidence="2">Uncharacterized protein</fullName>
    </submittedName>
</protein>
<name>A0A9W6ZKB9_9STRA</name>
<proteinExistence type="predicted"/>
<sequence length="200" mass="22491">MEENVWTPLKTPDLMVKVDINYDDNGCKTIIGKNQAGIARAITLFDGPIEDAMNFEHGRGARWRTKEHRNVGVIGREITTINNHSDIFYNVNGFGFPGLAGREWVTISLLVLVCVLITSSFAALNVRYAVTLDGVTISNKFPFLKYPTDLLISATPKNEKKWKYKDRIYTTSPTSHLLLHSINNDITNARPTIGCDMYII</sequence>
<keyword evidence="1" id="KW-1133">Transmembrane helix</keyword>
<evidence type="ECO:0000313" key="3">
    <source>
        <dbReference type="Proteomes" id="UP001165122"/>
    </source>
</evidence>
<accession>A0A9W6ZKB9</accession>
<dbReference type="AlphaFoldDB" id="A0A9W6ZKB9"/>
<comment type="caution">
    <text evidence="2">The sequence shown here is derived from an EMBL/GenBank/DDBJ whole genome shotgun (WGS) entry which is preliminary data.</text>
</comment>
<reference evidence="3" key="1">
    <citation type="journal article" date="2023" name="Commun. Biol.">
        <title>Genome analysis of Parmales, the sister group of diatoms, reveals the evolutionary specialization of diatoms from phago-mixotrophs to photoautotrophs.</title>
        <authorList>
            <person name="Ban H."/>
            <person name="Sato S."/>
            <person name="Yoshikawa S."/>
            <person name="Yamada K."/>
            <person name="Nakamura Y."/>
            <person name="Ichinomiya M."/>
            <person name="Sato N."/>
            <person name="Blanc-Mathieu R."/>
            <person name="Endo H."/>
            <person name="Kuwata A."/>
            <person name="Ogata H."/>
        </authorList>
    </citation>
    <scope>NUCLEOTIDE SEQUENCE [LARGE SCALE GENOMIC DNA]</scope>
    <source>
        <strain evidence="3">NIES 3700</strain>
    </source>
</reference>
<keyword evidence="1" id="KW-0472">Membrane</keyword>
<feature type="transmembrane region" description="Helical" evidence="1">
    <location>
        <begin position="104"/>
        <end position="124"/>
    </location>
</feature>
<keyword evidence="1" id="KW-0812">Transmembrane</keyword>
<dbReference type="Proteomes" id="UP001165122">
    <property type="component" value="Unassembled WGS sequence"/>
</dbReference>
<evidence type="ECO:0000313" key="2">
    <source>
        <dbReference type="EMBL" id="GMH52089.1"/>
    </source>
</evidence>
<gene>
    <name evidence="2" type="ORF">TrLO_g7453</name>
</gene>
<evidence type="ECO:0000256" key="1">
    <source>
        <dbReference type="SAM" id="Phobius"/>
    </source>
</evidence>
<organism evidence="2 3">
    <name type="scientific">Triparma laevis f. longispina</name>
    <dbReference type="NCBI Taxonomy" id="1714387"/>
    <lineage>
        <taxon>Eukaryota</taxon>
        <taxon>Sar</taxon>
        <taxon>Stramenopiles</taxon>
        <taxon>Ochrophyta</taxon>
        <taxon>Bolidophyceae</taxon>
        <taxon>Parmales</taxon>
        <taxon>Triparmaceae</taxon>
        <taxon>Triparma</taxon>
    </lineage>
</organism>
<dbReference type="EMBL" id="BRXW01000414">
    <property type="protein sequence ID" value="GMH52089.1"/>
    <property type="molecule type" value="Genomic_DNA"/>
</dbReference>